<keyword evidence="10" id="KW-1185">Reference proteome</keyword>
<evidence type="ECO:0000313" key="10">
    <source>
        <dbReference type="Proteomes" id="UP001377567"/>
    </source>
</evidence>
<dbReference type="PROSITE" id="PS01359">
    <property type="entry name" value="ZF_PHD_1"/>
    <property type="match status" value="1"/>
</dbReference>
<dbReference type="AlphaFoldDB" id="A0AAV5S1W7"/>
<dbReference type="PANTHER" id="PTHR46174:SF1">
    <property type="entry name" value="CXXC-TYPE ZINC FINGER PROTEIN 1"/>
    <property type="match status" value="1"/>
</dbReference>
<evidence type="ECO:0000256" key="7">
    <source>
        <dbReference type="SAM" id="MobiDB-lite"/>
    </source>
</evidence>
<dbReference type="EMBL" id="BTGD01000010">
    <property type="protein sequence ID" value="GMM56893.1"/>
    <property type="molecule type" value="Genomic_DNA"/>
</dbReference>
<dbReference type="Proteomes" id="UP001377567">
    <property type="component" value="Unassembled WGS sequence"/>
</dbReference>
<dbReference type="SUPFAM" id="SSF57903">
    <property type="entry name" value="FYVE/PHD zinc finger"/>
    <property type="match status" value="1"/>
</dbReference>
<sequence>MTSTLPSWCPKYNPLKHDPVTNQEVYCICKKPDEGELMVGCDGCDDWFHFSCLKIPEQYRRLVASFYCPYCQAGITGTPRASDADPVNGRKTLWKHKCRLEHCFMPCQENSKYCSEEHGVEYMRAVVQGTHHDEDSSKLLRGMIHVSEGDSTKFTELGQGDIHARKVDPQLSPEAYKNIVTTDAGLVRLQNDLKNCENTTIPRAKEQLDTLDAYIAWLADVNAKLNEETGPSAEGEQDVDTTNEEKKPRKRKRKASNKRSKVKKSICGYPQLDMALPCTAEEFLQEYNAAQENADSTQTELRGICIKQKCNKHNSWVAIRSDQRQQEVEAAEAYRERLELLVRIRQGQLDQLYLEKLNSEHRDSVAAAN</sequence>
<dbReference type="PANTHER" id="PTHR46174">
    <property type="entry name" value="CXXC-TYPE ZINC FINGER PROTEIN 1"/>
    <property type="match status" value="1"/>
</dbReference>
<evidence type="ECO:0000256" key="6">
    <source>
        <dbReference type="PROSITE-ProRule" id="PRU00146"/>
    </source>
</evidence>
<organism evidence="9 10">
    <name type="scientific">Maudiozyma humilis</name>
    <name type="common">Sour dough yeast</name>
    <name type="synonym">Kazachstania humilis</name>
    <dbReference type="NCBI Taxonomy" id="51915"/>
    <lineage>
        <taxon>Eukaryota</taxon>
        <taxon>Fungi</taxon>
        <taxon>Dikarya</taxon>
        <taxon>Ascomycota</taxon>
        <taxon>Saccharomycotina</taxon>
        <taxon>Saccharomycetes</taxon>
        <taxon>Saccharomycetales</taxon>
        <taxon>Saccharomycetaceae</taxon>
        <taxon>Maudiozyma</taxon>
    </lineage>
</organism>
<dbReference type="GO" id="GO:0045893">
    <property type="term" value="P:positive regulation of DNA-templated transcription"/>
    <property type="evidence" value="ECO:0007669"/>
    <property type="project" value="TreeGrafter"/>
</dbReference>
<dbReference type="SMART" id="SM00249">
    <property type="entry name" value="PHD"/>
    <property type="match status" value="1"/>
</dbReference>
<evidence type="ECO:0000259" key="8">
    <source>
        <dbReference type="PROSITE" id="PS50016"/>
    </source>
</evidence>
<keyword evidence="4" id="KW-0862">Zinc</keyword>
<evidence type="ECO:0000256" key="3">
    <source>
        <dbReference type="ARBA" id="ARBA00022771"/>
    </source>
</evidence>
<dbReference type="Pfam" id="PF00628">
    <property type="entry name" value="PHD"/>
    <property type="match status" value="1"/>
</dbReference>
<dbReference type="InterPro" id="IPR011011">
    <property type="entry name" value="Znf_FYVE_PHD"/>
</dbReference>
<reference evidence="9 10" key="1">
    <citation type="journal article" date="2023" name="Elife">
        <title>Identification of key yeast species and microbe-microbe interactions impacting larval growth of Drosophila in the wild.</title>
        <authorList>
            <person name="Mure A."/>
            <person name="Sugiura Y."/>
            <person name="Maeda R."/>
            <person name="Honda K."/>
            <person name="Sakurai N."/>
            <person name="Takahashi Y."/>
            <person name="Watada M."/>
            <person name="Katoh T."/>
            <person name="Gotoh A."/>
            <person name="Gotoh Y."/>
            <person name="Taniguchi I."/>
            <person name="Nakamura K."/>
            <person name="Hayashi T."/>
            <person name="Katayama T."/>
            <person name="Uemura T."/>
            <person name="Hattori Y."/>
        </authorList>
    </citation>
    <scope>NUCLEOTIDE SEQUENCE [LARGE SCALE GENOMIC DNA]</scope>
    <source>
        <strain evidence="9 10">KH-74</strain>
    </source>
</reference>
<dbReference type="Gene3D" id="3.30.40.10">
    <property type="entry name" value="Zinc/RING finger domain, C3HC4 (zinc finger)"/>
    <property type="match status" value="1"/>
</dbReference>
<proteinExistence type="predicted"/>
<protein>
    <submittedName>
        <fullName evidence="9">Spp1 protein</fullName>
    </submittedName>
</protein>
<name>A0AAV5S1W7_MAUHU</name>
<keyword evidence="3 6" id="KW-0863">Zinc-finger</keyword>
<evidence type="ECO:0000256" key="1">
    <source>
        <dbReference type="ARBA" id="ARBA00004123"/>
    </source>
</evidence>
<comment type="subcellular location">
    <subcellularLocation>
        <location evidence="1">Nucleus</location>
    </subcellularLocation>
</comment>
<dbReference type="InterPro" id="IPR019786">
    <property type="entry name" value="Zinc_finger_PHD-type_CS"/>
</dbReference>
<dbReference type="InterPro" id="IPR019787">
    <property type="entry name" value="Znf_PHD-finger"/>
</dbReference>
<dbReference type="GO" id="GO:0008270">
    <property type="term" value="F:zinc ion binding"/>
    <property type="evidence" value="ECO:0007669"/>
    <property type="project" value="UniProtKB-KW"/>
</dbReference>
<dbReference type="InterPro" id="IPR001965">
    <property type="entry name" value="Znf_PHD"/>
</dbReference>
<feature type="domain" description="PHD-type" evidence="8">
    <location>
        <begin position="24"/>
        <end position="74"/>
    </location>
</feature>
<keyword evidence="5" id="KW-0539">Nucleus</keyword>
<feature type="region of interest" description="Disordered" evidence="7">
    <location>
        <begin position="228"/>
        <end position="259"/>
    </location>
</feature>
<evidence type="ECO:0000256" key="4">
    <source>
        <dbReference type="ARBA" id="ARBA00022833"/>
    </source>
</evidence>
<dbReference type="InterPro" id="IPR013083">
    <property type="entry name" value="Znf_RING/FYVE/PHD"/>
</dbReference>
<evidence type="ECO:0000313" key="9">
    <source>
        <dbReference type="EMBL" id="GMM56893.1"/>
    </source>
</evidence>
<dbReference type="InterPro" id="IPR037869">
    <property type="entry name" value="Spp1/CFP1"/>
</dbReference>
<accession>A0AAV5S1W7</accession>
<evidence type="ECO:0000256" key="5">
    <source>
        <dbReference type="ARBA" id="ARBA00023242"/>
    </source>
</evidence>
<dbReference type="CDD" id="cd16039">
    <property type="entry name" value="PHD_SPP1"/>
    <property type="match status" value="1"/>
</dbReference>
<dbReference type="GO" id="GO:0048188">
    <property type="term" value="C:Set1C/COMPASS complex"/>
    <property type="evidence" value="ECO:0007669"/>
    <property type="project" value="InterPro"/>
</dbReference>
<gene>
    <name evidence="9" type="ORF">DAKH74_035090</name>
</gene>
<comment type="caution">
    <text evidence="9">The sequence shown here is derived from an EMBL/GenBank/DDBJ whole genome shotgun (WGS) entry which is preliminary data.</text>
</comment>
<feature type="compositionally biased region" description="Basic residues" evidence="7">
    <location>
        <begin position="248"/>
        <end position="259"/>
    </location>
</feature>
<keyword evidence="2" id="KW-0479">Metal-binding</keyword>
<evidence type="ECO:0000256" key="2">
    <source>
        <dbReference type="ARBA" id="ARBA00022723"/>
    </source>
</evidence>
<dbReference type="PROSITE" id="PS50016">
    <property type="entry name" value="ZF_PHD_2"/>
    <property type="match status" value="1"/>
</dbReference>